<protein>
    <recommendedName>
        <fullName evidence="1">DUF1996 domain-containing protein</fullName>
    </recommendedName>
</protein>
<gene>
    <name evidence="2" type="ORF">CPB83DRAFT_915393</name>
</gene>
<dbReference type="OrthoDB" id="74764at2759"/>
<proteinExistence type="predicted"/>
<feature type="domain" description="DUF1996" evidence="1">
    <location>
        <begin position="34"/>
        <end position="260"/>
    </location>
</feature>
<dbReference type="PANTHER" id="PTHR43662">
    <property type="match status" value="1"/>
</dbReference>
<dbReference type="PANTHER" id="PTHR43662:SF3">
    <property type="entry name" value="DOMAIN PROTEIN, PUTATIVE (AFU_ORTHOLOGUE AFUA_6G11970)-RELATED"/>
    <property type="match status" value="1"/>
</dbReference>
<dbReference type="AlphaFoldDB" id="A0A9P6JJ50"/>
<comment type="caution">
    <text evidence="2">The sequence shown here is derived from an EMBL/GenBank/DDBJ whole genome shotgun (WGS) entry which is preliminary data.</text>
</comment>
<sequence length="403" mass="44093">MFAARYREIRPARYPKPDRGRGNLTIDPSKDLPNLATCTTCRFKEDKSNYWTAVLYFKHPNGSYIRVNQMANHNTGPGLQTGGITVYYFQPYQNFTIFPKGFRTTVGGARRRANDIDPSNPSSRATSFRCFGTNPDDLGDNSPGWGSTDSFDFPKQPCPAGIRSNIYFPQCWDGVNLDSADHQTHVVHPEADAISGNSFFNTPCPASHPVRLPVLFLEIIWDTRPFNDPELWPKDGTQPFVFSMGDPNGFGQHADYVFGWEGDSLKRAMEQCTGGTGVPWDCPALSLQDMDTMNECRAPIKVEEVVEGKYLDKLPGCNPIQAGPESATIVPDCTAASTTIDGPVPTAPPAITPPWTVCDPAATPNPVPIIPNCNAYPGPTTAFTASPIPTLPPKAEVPLEHEA</sequence>
<reference evidence="2" key="1">
    <citation type="submission" date="2020-11" db="EMBL/GenBank/DDBJ databases">
        <authorList>
            <consortium name="DOE Joint Genome Institute"/>
            <person name="Ahrendt S."/>
            <person name="Riley R."/>
            <person name="Andreopoulos W."/>
            <person name="Labutti K."/>
            <person name="Pangilinan J."/>
            <person name="Ruiz-Duenas F.J."/>
            <person name="Barrasa J.M."/>
            <person name="Sanchez-Garcia M."/>
            <person name="Camarero S."/>
            <person name="Miyauchi S."/>
            <person name="Serrano A."/>
            <person name="Linde D."/>
            <person name="Babiker R."/>
            <person name="Drula E."/>
            <person name="Ayuso-Fernandez I."/>
            <person name="Pacheco R."/>
            <person name="Padilla G."/>
            <person name="Ferreira P."/>
            <person name="Barriuso J."/>
            <person name="Kellner H."/>
            <person name="Castanera R."/>
            <person name="Alfaro M."/>
            <person name="Ramirez L."/>
            <person name="Pisabarro A.G."/>
            <person name="Kuo A."/>
            <person name="Tritt A."/>
            <person name="Lipzen A."/>
            <person name="He G."/>
            <person name="Yan M."/>
            <person name="Ng V."/>
            <person name="Cullen D."/>
            <person name="Martin F."/>
            <person name="Rosso M.-N."/>
            <person name="Henrissat B."/>
            <person name="Hibbett D."/>
            <person name="Martinez A.T."/>
            <person name="Grigoriev I.V."/>
        </authorList>
    </citation>
    <scope>NUCLEOTIDE SEQUENCE</scope>
    <source>
        <strain evidence="2">CBS 506.95</strain>
    </source>
</reference>
<evidence type="ECO:0000259" key="1">
    <source>
        <dbReference type="Pfam" id="PF09362"/>
    </source>
</evidence>
<evidence type="ECO:0000313" key="3">
    <source>
        <dbReference type="Proteomes" id="UP000807306"/>
    </source>
</evidence>
<organism evidence="2 3">
    <name type="scientific">Crepidotus variabilis</name>
    <dbReference type="NCBI Taxonomy" id="179855"/>
    <lineage>
        <taxon>Eukaryota</taxon>
        <taxon>Fungi</taxon>
        <taxon>Dikarya</taxon>
        <taxon>Basidiomycota</taxon>
        <taxon>Agaricomycotina</taxon>
        <taxon>Agaricomycetes</taxon>
        <taxon>Agaricomycetidae</taxon>
        <taxon>Agaricales</taxon>
        <taxon>Agaricineae</taxon>
        <taxon>Crepidotaceae</taxon>
        <taxon>Crepidotus</taxon>
    </lineage>
</organism>
<evidence type="ECO:0000313" key="2">
    <source>
        <dbReference type="EMBL" id="KAF9522946.1"/>
    </source>
</evidence>
<accession>A0A9P6JJ50</accession>
<keyword evidence="3" id="KW-1185">Reference proteome</keyword>
<name>A0A9P6JJ50_9AGAR</name>
<dbReference type="EMBL" id="MU157929">
    <property type="protein sequence ID" value="KAF9522946.1"/>
    <property type="molecule type" value="Genomic_DNA"/>
</dbReference>
<dbReference type="Proteomes" id="UP000807306">
    <property type="component" value="Unassembled WGS sequence"/>
</dbReference>
<dbReference type="InterPro" id="IPR018535">
    <property type="entry name" value="DUF1996"/>
</dbReference>
<dbReference type="Pfam" id="PF09362">
    <property type="entry name" value="DUF1996"/>
    <property type="match status" value="1"/>
</dbReference>